<accession>A0A5C6N8C0</accession>
<proteinExistence type="predicted"/>
<feature type="compositionally biased region" description="Basic and acidic residues" evidence="1">
    <location>
        <begin position="48"/>
        <end position="63"/>
    </location>
</feature>
<keyword evidence="3" id="KW-1185">Reference proteome</keyword>
<protein>
    <submittedName>
        <fullName evidence="2">Uncharacterized protein</fullName>
    </submittedName>
</protein>
<feature type="region of interest" description="Disordered" evidence="1">
    <location>
        <begin position="37"/>
        <end position="64"/>
    </location>
</feature>
<organism evidence="2 3">
    <name type="scientific">Takifugu flavidus</name>
    <name type="common">sansaifugu</name>
    <dbReference type="NCBI Taxonomy" id="433684"/>
    <lineage>
        <taxon>Eukaryota</taxon>
        <taxon>Metazoa</taxon>
        <taxon>Chordata</taxon>
        <taxon>Craniata</taxon>
        <taxon>Vertebrata</taxon>
        <taxon>Euteleostomi</taxon>
        <taxon>Actinopterygii</taxon>
        <taxon>Neopterygii</taxon>
        <taxon>Teleostei</taxon>
        <taxon>Neoteleostei</taxon>
        <taxon>Acanthomorphata</taxon>
        <taxon>Eupercaria</taxon>
        <taxon>Tetraodontiformes</taxon>
        <taxon>Tetradontoidea</taxon>
        <taxon>Tetraodontidae</taxon>
        <taxon>Takifugu</taxon>
    </lineage>
</organism>
<reference evidence="2 3" key="1">
    <citation type="submission" date="2019-04" db="EMBL/GenBank/DDBJ databases">
        <title>Chromosome genome assembly for Takifugu flavidus.</title>
        <authorList>
            <person name="Xiao S."/>
        </authorList>
    </citation>
    <scope>NUCLEOTIDE SEQUENCE [LARGE SCALE GENOMIC DNA]</scope>
    <source>
        <strain evidence="2">HTHZ2018</strain>
        <tissue evidence="2">Muscle</tissue>
    </source>
</reference>
<dbReference type="AlphaFoldDB" id="A0A5C6N8C0"/>
<sequence>MFCLPASGAREEERKWREMGCEERPSVFPPASRFAPSDGLQLPGVSHRAADVRSRRSSAESRGRFLRSRPKRSAWKRQRRFQVGSERRHPFRGLLALPTLRERVFAGTFLTLSRSFYPPSLELAEIPDLCVCLGSVLNCIESMCATPIMRDDLCAASQLLLFLTTKRDIPEDP</sequence>
<comment type="caution">
    <text evidence="2">The sequence shown here is derived from an EMBL/GenBank/DDBJ whole genome shotgun (WGS) entry which is preliminary data.</text>
</comment>
<dbReference type="EMBL" id="RHFK02000016">
    <property type="protein sequence ID" value="TWW63546.1"/>
    <property type="molecule type" value="Genomic_DNA"/>
</dbReference>
<evidence type="ECO:0000256" key="1">
    <source>
        <dbReference type="SAM" id="MobiDB-lite"/>
    </source>
</evidence>
<evidence type="ECO:0000313" key="3">
    <source>
        <dbReference type="Proteomes" id="UP000324091"/>
    </source>
</evidence>
<evidence type="ECO:0000313" key="2">
    <source>
        <dbReference type="EMBL" id="TWW63546.1"/>
    </source>
</evidence>
<dbReference type="Proteomes" id="UP000324091">
    <property type="component" value="Chromosome 3"/>
</dbReference>
<name>A0A5C6N8C0_9TELE</name>
<gene>
    <name evidence="2" type="ORF">D4764_03G0005540</name>
</gene>